<dbReference type="AlphaFoldDB" id="A0A2K9NJH5"/>
<dbReference type="KEGG" id="ncb:C0V82_20780"/>
<accession>A0A2K9NJH5</accession>
<dbReference type="InterPro" id="IPR018692">
    <property type="entry name" value="DUF2189"/>
</dbReference>
<name>A0A2K9NJH5_9PROT</name>
<reference evidence="1 2" key="1">
    <citation type="submission" date="2017-12" db="EMBL/GenBank/DDBJ databases">
        <title>Genomes of bacteria within cyanobacterial aggregates.</title>
        <authorList>
            <person name="Cai H."/>
        </authorList>
    </citation>
    <scope>NUCLEOTIDE SEQUENCE [LARGE SCALE GENOMIC DNA]</scope>
    <source>
        <strain evidence="1 2">TH16</strain>
    </source>
</reference>
<evidence type="ECO:0000313" key="1">
    <source>
        <dbReference type="EMBL" id="AUN32746.1"/>
    </source>
</evidence>
<organism evidence="1 2">
    <name type="scientific">Niveispirillum cyanobacteriorum</name>
    <dbReference type="NCBI Taxonomy" id="1612173"/>
    <lineage>
        <taxon>Bacteria</taxon>
        <taxon>Pseudomonadati</taxon>
        <taxon>Pseudomonadota</taxon>
        <taxon>Alphaproteobacteria</taxon>
        <taxon>Rhodospirillales</taxon>
        <taxon>Azospirillaceae</taxon>
        <taxon>Niveispirillum</taxon>
    </lineage>
</organism>
<evidence type="ECO:0000313" key="2">
    <source>
        <dbReference type="Proteomes" id="UP000234752"/>
    </source>
</evidence>
<sequence length="266" mass="28567">MISPADSLPPTVPPLPHDSPYARGLPASAALRWLNAGWRDLWDNPGGSLAYGAVMLLVSWLVVAGLVGLGRDYFLFPALSGFAIVAPAFATGLYEKSRRRAAGERIGLSAMLRVRAASGRQILFVGVLLCLLMLLWMRAAVLLFALFFGWQPFPGLEHVAAMLFTDPLGWALLLVGGAVGGLFAAFAFAISVFSLPMLLDERIDALTAMGTSMAMVWRNLPVMLAWGAIVLALLVLGLLPGLLGLLLVFPALGHATWHAYRTMRSQ</sequence>
<dbReference type="Proteomes" id="UP000234752">
    <property type="component" value="Chromosome eg_2"/>
</dbReference>
<protein>
    <submittedName>
        <fullName evidence="1">Uncharacterized protein</fullName>
    </submittedName>
</protein>
<keyword evidence="2" id="KW-1185">Reference proteome</keyword>
<dbReference type="Pfam" id="PF09955">
    <property type="entry name" value="DUF2189"/>
    <property type="match status" value="1"/>
</dbReference>
<dbReference type="OrthoDB" id="9809543at2"/>
<gene>
    <name evidence="1" type="ORF">C0V82_20780</name>
</gene>
<proteinExistence type="predicted"/>
<dbReference type="EMBL" id="CP025612">
    <property type="protein sequence ID" value="AUN32746.1"/>
    <property type="molecule type" value="Genomic_DNA"/>
</dbReference>
<dbReference type="RefSeq" id="WP_102114278.1">
    <property type="nucleotide sequence ID" value="NZ_BMGN01000010.1"/>
</dbReference>